<keyword evidence="1" id="KW-0812">Transmembrane</keyword>
<reference evidence="2" key="1">
    <citation type="submission" date="2004-08" db="EMBL/GenBank/DDBJ databases">
        <authorList>
            <person name="Town C.D."/>
        </authorList>
    </citation>
    <scope>NUCLEOTIDE SEQUENCE</scope>
</reference>
<organism evidence="2">
    <name type="scientific">Medicago truncatula</name>
    <name type="common">Barrel medic</name>
    <name type="synonym">Medicago tribuloides</name>
    <dbReference type="NCBI Taxonomy" id="3880"/>
    <lineage>
        <taxon>Eukaryota</taxon>
        <taxon>Viridiplantae</taxon>
        <taxon>Streptophyta</taxon>
        <taxon>Embryophyta</taxon>
        <taxon>Tracheophyta</taxon>
        <taxon>Spermatophyta</taxon>
        <taxon>Magnoliopsida</taxon>
        <taxon>eudicotyledons</taxon>
        <taxon>Gunneridae</taxon>
        <taxon>Pentapetalae</taxon>
        <taxon>rosids</taxon>
        <taxon>fabids</taxon>
        <taxon>Fabales</taxon>
        <taxon>Fabaceae</taxon>
        <taxon>Papilionoideae</taxon>
        <taxon>50 kb inversion clade</taxon>
        <taxon>NPAAA clade</taxon>
        <taxon>Hologalegina</taxon>
        <taxon>IRL clade</taxon>
        <taxon>Trifolieae</taxon>
        <taxon>Medicago</taxon>
    </lineage>
</organism>
<name>Q2HV25_MEDTR</name>
<gene>
    <name evidence="2" type="ORF">MtrDRAFT_AC149032g36v2</name>
</gene>
<keyword evidence="1" id="KW-1133">Transmembrane helix</keyword>
<dbReference type="EMBL" id="AC149032">
    <property type="protein sequence ID" value="ABD28593.2"/>
    <property type="molecule type" value="Genomic_DNA"/>
</dbReference>
<sequence>MRDIRQVVQGLKPALMMVMVQISFASVNVLYKLAINDGMNVKVPIAYRLMFAAATTILLALFFESAIGAVLVMVGLYLVLLGGCMRAHMSLYTQFAFFYPSCFINQIVTVVVERGCHNILKCALALPFSGIRIFGEKKKIFAEIKNSQE</sequence>
<feature type="transmembrane region" description="Helical" evidence="1">
    <location>
        <begin position="51"/>
        <end position="79"/>
    </location>
</feature>
<protein>
    <submittedName>
        <fullName evidence="2">Proteinase inhibitor I25, cystatin; Beta tubulin</fullName>
    </submittedName>
</protein>
<accession>Q2HV25</accession>
<reference evidence="2" key="2">
    <citation type="submission" date="2007-03" db="EMBL/GenBank/DDBJ databases">
        <authorList>
            <consortium name="The International Medicago Genome Annotation Group"/>
        </authorList>
    </citation>
    <scope>NUCLEOTIDE SEQUENCE</scope>
</reference>
<evidence type="ECO:0000256" key="1">
    <source>
        <dbReference type="SAM" id="Phobius"/>
    </source>
</evidence>
<proteinExistence type="predicted"/>
<keyword evidence="1" id="KW-0472">Membrane</keyword>
<dbReference type="AlphaFoldDB" id="Q2HV25"/>
<feature type="transmembrane region" description="Helical" evidence="1">
    <location>
        <begin position="12"/>
        <end position="31"/>
    </location>
</feature>
<evidence type="ECO:0000313" key="2">
    <source>
        <dbReference type="EMBL" id="ABD28593.2"/>
    </source>
</evidence>